<protein>
    <submittedName>
        <fullName evidence="2">Transglutaminase domain-containing protein</fullName>
    </submittedName>
</protein>
<dbReference type="EMBL" id="RAQO01000006">
    <property type="protein sequence ID" value="RKF18127.1"/>
    <property type="molecule type" value="Genomic_DNA"/>
</dbReference>
<dbReference type="OrthoDB" id="148799at2"/>
<name>A0A420EBQ1_9ALTE</name>
<dbReference type="Gene3D" id="3.10.620.30">
    <property type="match status" value="1"/>
</dbReference>
<feature type="domain" description="Transglutaminase-like" evidence="1">
    <location>
        <begin position="94"/>
        <end position="150"/>
    </location>
</feature>
<dbReference type="InterPro" id="IPR002931">
    <property type="entry name" value="Transglutaminase-like"/>
</dbReference>
<dbReference type="AlphaFoldDB" id="A0A420EBQ1"/>
<dbReference type="InterPro" id="IPR038765">
    <property type="entry name" value="Papain-like_cys_pep_sf"/>
</dbReference>
<organism evidence="2 3">
    <name type="scientific">Alginatibacterium sediminis</name>
    <dbReference type="NCBI Taxonomy" id="2164068"/>
    <lineage>
        <taxon>Bacteria</taxon>
        <taxon>Pseudomonadati</taxon>
        <taxon>Pseudomonadota</taxon>
        <taxon>Gammaproteobacteria</taxon>
        <taxon>Alteromonadales</taxon>
        <taxon>Alteromonadaceae</taxon>
        <taxon>Alginatibacterium</taxon>
    </lineage>
</organism>
<comment type="caution">
    <text evidence="2">The sequence shown here is derived from an EMBL/GenBank/DDBJ whole genome shotgun (WGS) entry which is preliminary data.</text>
</comment>
<evidence type="ECO:0000313" key="2">
    <source>
        <dbReference type="EMBL" id="RKF18127.1"/>
    </source>
</evidence>
<evidence type="ECO:0000259" key="1">
    <source>
        <dbReference type="Pfam" id="PF01841"/>
    </source>
</evidence>
<reference evidence="2 3" key="1">
    <citation type="submission" date="2018-09" db="EMBL/GenBank/DDBJ databases">
        <authorList>
            <person name="Wang Z."/>
        </authorList>
    </citation>
    <scope>NUCLEOTIDE SEQUENCE [LARGE SCALE GENOMIC DNA]</scope>
    <source>
        <strain evidence="2 3">ALS 81</strain>
    </source>
</reference>
<dbReference type="RefSeq" id="WP_120355352.1">
    <property type="nucleotide sequence ID" value="NZ_RAQO01000006.1"/>
</dbReference>
<keyword evidence="3" id="KW-1185">Reference proteome</keyword>
<evidence type="ECO:0000313" key="3">
    <source>
        <dbReference type="Proteomes" id="UP000286482"/>
    </source>
</evidence>
<proteinExistence type="predicted"/>
<sequence length="294" mass="33558">METQYYQQISEYTDPIHHRSLIQTLPNDIEQLCGFVQNLLVHAYWLGKYDVEVEDSVKHSEMQTRYAKDILNLAASKSALPINKKRIPSERVVSICRDFSLILCAVLRTKGVAARTRCGFATYLTPELFEDHWICEYWDQGQSRWIRVDAQLDSTHLQELNIDFNPCDVPESRFLYAGDAWQLCRNEKASPAKFGILSLNGLPFIKGNLIRDLFSLNKIELLAWDTGWGILPHYMSPILNTDEMDLLDQLAMVSKESDVLKAKQALASQSGIGFPVDWSLTMAPSITDLYAQYS</sequence>
<gene>
    <name evidence="2" type="ORF">DBZ36_12900</name>
</gene>
<dbReference type="SUPFAM" id="SSF54001">
    <property type="entry name" value="Cysteine proteinases"/>
    <property type="match status" value="1"/>
</dbReference>
<accession>A0A420EBQ1</accession>
<dbReference type="Pfam" id="PF01841">
    <property type="entry name" value="Transglut_core"/>
    <property type="match status" value="1"/>
</dbReference>
<dbReference type="Proteomes" id="UP000286482">
    <property type="component" value="Unassembled WGS sequence"/>
</dbReference>